<accession>A0AAV0WLV3</accession>
<evidence type="ECO:0008006" key="3">
    <source>
        <dbReference type="Google" id="ProtNLM"/>
    </source>
</evidence>
<dbReference type="AlphaFoldDB" id="A0AAV0WLV3"/>
<dbReference type="EMBL" id="CARXXK010000002">
    <property type="protein sequence ID" value="CAI6356894.1"/>
    <property type="molecule type" value="Genomic_DNA"/>
</dbReference>
<protein>
    <recommendedName>
        <fullName evidence="3">RNA-directed DNA polymerase</fullName>
    </recommendedName>
</protein>
<organism evidence="1 2">
    <name type="scientific">Macrosiphum euphorbiae</name>
    <name type="common">potato aphid</name>
    <dbReference type="NCBI Taxonomy" id="13131"/>
    <lineage>
        <taxon>Eukaryota</taxon>
        <taxon>Metazoa</taxon>
        <taxon>Ecdysozoa</taxon>
        <taxon>Arthropoda</taxon>
        <taxon>Hexapoda</taxon>
        <taxon>Insecta</taxon>
        <taxon>Pterygota</taxon>
        <taxon>Neoptera</taxon>
        <taxon>Paraneoptera</taxon>
        <taxon>Hemiptera</taxon>
        <taxon>Sternorrhyncha</taxon>
        <taxon>Aphidomorpha</taxon>
        <taxon>Aphidoidea</taxon>
        <taxon>Aphididae</taxon>
        <taxon>Macrosiphini</taxon>
        <taxon>Macrosiphum</taxon>
    </lineage>
</organism>
<name>A0AAV0WLV3_9HEMI</name>
<dbReference type="Proteomes" id="UP001160148">
    <property type="component" value="Unassembled WGS sequence"/>
</dbReference>
<sequence>MSSYRSTATSIQPKLKNISIEWSHSMKYLGVHVDKKLNFSKHVTTAVNKAKSVKHSLYPLLSSPRLTINTKCFIYKTYISPIATYASHIWASNLSASSWSKLERLQSTSLRQISHQPWFVNNKAIRDSTNILPIMDHISQLTNSVKTQIINSPHNHISEISTRRPTSQLFIKRPINF</sequence>
<comment type="caution">
    <text evidence="1">The sequence shown here is derived from an EMBL/GenBank/DDBJ whole genome shotgun (WGS) entry which is preliminary data.</text>
</comment>
<evidence type="ECO:0000313" key="1">
    <source>
        <dbReference type="EMBL" id="CAI6356894.1"/>
    </source>
</evidence>
<gene>
    <name evidence="1" type="ORF">MEUPH1_LOCUS12580</name>
</gene>
<proteinExistence type="predicted"/>
<reference evidence="1 2" key="1">
    <citation type="submission" date="2023-01" db="EMBL/GenBank/DDBJ databases">
        <authorList>
            <person name="Whitehead M."/>
        </authorList>
    </citation>
    <scope>NUCLEOTIDE SEQUENCE [LARGE SCALE GENOMIC DNA]</scope>
</reference>
<keyword evidence="2" id="KW-1185">Reference proteome</keyword>
<evidence type="ECO:0000313" key="2">
    <source>
        <dbReference type="Proteomes" id="UP001160148"/>
    </source>
</evidence>